<evidence type="ECO:0000313" key="7">
    <source>
        <dbReference type="EMBL" id="MBC1501143.1"/>
    </source>
</evidence>
<sequence>MKGREIRLAKTKTAFVAKNLLIGGGTQVIFLILSFINRTVFIYFLGKEYLGLDALFSNILMVLSFAELGIGNAIIFSLYKSMVDKNEARIKAIMTLYAKAYRIIGITVFIAGLVIMPFLELFIKNPPNIPENIYIIYFLFLLNTAISYLFSYKKAIFSADQKEYIINVSQQIFFFVQSIAQLAYLYITSDYIGFVAVQITSTLGFNAFLAMYANKKYPFLKGKTTEKLPKAEVKMIFQNVKALAMYKFGSIIMNGTDSIIIAAILGLSVVGTYSNYLLIIAAVVTVLSRGLNSITGSIGHLNSANDDAKKEHVFKQLFFIVAWIYFLFSIILFNVINPFITLWIGESFVLGTGTVIAIVASFYVNGMQFPGYTYRTTMGLFRQGRYVPIVMAVLNIILSIVFATHFGLTGVIVATIISRLVTTTIIDPYLVYRFGFKKKVGSYFKMYLGYATITTLAFVLSIPTMNWIYQGTWLTLIFGAGTLFILLNITYLAIFYRKAECQAIIQRMKYLVQHRERLS</sequence>
<dbReference type="GO" id="GO:0005886">
    <property type="term" value="C:plasma membrane"/>
    <property type="evidence" value="ECO:0007669"/>
    <property type="project" value="UniProtKB-SubCell"/>
</dbReference>
<keyword evidence="4 6" id="KW-1133">Transmembrane helix</keyword>
<comment type="subcellular location">
    <subcellularLocation>
        <location evidence="1">Cell membrane</location>
        <topology evidence="1">Multi-pass membrane protein</topology>
    </subcellularLocation>
</comment>
<dbReference type="InterPro" id="IPR050833">
    <property type="entry name" value="Poly_Biosynth_Transport"/>
</dbReference>
<feature type="transmembrane region" description="Helical" evidence="6">
    <location>
        <begin position="100"/>
        <end position="122"/>
    </location>
</feature>
<evidence type="ECO:0000256" key="1">
    <source>
        <dbReference type="ARBA" id="ARBA00004651"/>
    </source>
</evidence>
<evidence type="ECO:0000256" key="3">
    <source>
        <dbReference type="ARBA" id="ARBA00022692"/>
    </source>
</evidence>
<protein>
    <submittedName>
        <fullName evidence="7">Sugar translocase</fullName>
    </submittedName>
</protein>
<evidence type="ECO:0000313" key="8">
    <source>
        <dbReference type="Proteomes" id="UP000564536"/>
    </source>
</evidence>
<evidence type="ECO:0000256" key="5">
    <source>
        <dbReference type="ARBA" id="ARBA00023136"/>
    </source>
</evidence>
<dbReference type="Proteomes" id="UP000564536">
    <property type="component" value="Unassembled WGS sequence"/>
</dbReference>
<feature type="transmembrane region" description="Helical" evidence="6">
    <location>
        <begin position="56"/>
        <end position="79"/>
    </location>
</feature>
<dbReference type="EMBL" id="JAARRL010000017">
    <property type="protein sequence ID" value="MBC1501143.1"/>
    <property type="molecule type" value="Genomic_DNA"/>
</dbReference>
<feature type="transmembrane region" description="Helical" evidence="6">
    <location>
        <begin position="251"/>
        <end position="270"/>
    </location>
</feature>
<feature type="transmembrane region" description="Helical" evidence="6">
    <location>
        <begin position="134"/>
        <end position="152"/>
    </location>
</feature>
<feature type="transmembrane region" description="Helical" evidence="6">
    <location>
        <begin position="164"/>
        <end position="185"/>
    </location>
</feature>
<dbReference type="PANTHER" id="PTHR30250">
    <property type="entry name" value="PST FAMILY PREDICTED COLANIC ACID TRANSPORTER"/>
    <property type="match status" value="1"/>
</dbReference>
<evidence type="ECO:0000256" key="2">
    <source>
        <dbReference type="ARBA" id="ARBA00022475"/>
    </source>
</evidence>
<accession>A0A841ZA22</accession>
<feature type="transmembrane region" description="Helical" evidence="6">
    <location>
        <begin position="342"/>
        <end position="365"/>
    </location>
</feature>
<reference evidence="7 8" key="1">
    <citation type="submission" date="2020-03" db="EMBL/GenBank/DDBJ databases">
        <title>Soil Listeria distribution.</title>
        <authorList>
            <person name="Liao J."/>
            <person name="Wiedmann M."/>
        </authorList>
    </citation>
    <scope>NUCLEOTIDE SEQUENCE [LARGE SCALE GENOMIC DNA]</scope>
    <source>
        <strain evidence="7 8">FSL L7-1523</strain>
    </source>
</reference>
<gene>
    <name evidence="7" type="ORF">HB943_11070</name>
</gene>
<dbReference type="PANTHER" id="PTHR30250:SF26">
    <property type="entry name" value="PSMA PROTEIN"/>
    <property type="match status" value="1"/>
</dbReference>
<keyword evidence="5 6" id="KW-0472">Membrane</keyword>
<feature type="transmembrane region" description="Helical" evidence="6">
    <location>
        <begin position="191"/>
        <end position="213"/>
    </location>
</feature>
<organism evidence="7 8">
    <name type="scientific">Listeria weihenstephanensis</name>
    <dbReference type="NCBI Taxonomy" id="1006155"/>
    <lineage>
        <taxon>Bacteria</taxon>
        <taxon>Bacillati</taxon>
        <taxon>Bacillota</taxon>
        <taxon>Bacilli</taxon>
        <taxon>Bacillales</taxon>
        <taxon>Listeriaceae</taxon>
        <taxon>Listeria</taxon>
    </lineage>
</organism>
<evidence type="ECO:0000256" key="4">
    <source>
        <dbReference type="ARBA" id="ARBA00022989"/>
    </source>
</evidence>
<keyword evidence="3 6" id="KW-0812">Transmembrane</keyword>
<keyword evidence="2" id="KW-1003">Cell membrane</keyword>
<feature type="transmembrane region" description="Helical" evidence="6">
    <location>
        <begin position="276"/>
        <end position="296"/>
    </location>
</feature>
<comment type="caution">
    <text evidence="7">The sequence shown here is derived from an EMBL/GenBank/DDBJ whole genome shotgun (WGS) entry which is preliminary data.</text>
</comment>
<feature type="transmembrane region" description="Helical" evidence="6">
    <location>
        <begin position="447"/>
        <end position="469"/>
    </location>
</feature>
<name>A0A841ZA22_9LIST</name>
<evidence type="ECO:0000256" key="6">
    <source>
        <dbReference type="SAM" id="Phobius"/>
    </source>
</evidence>
<feature type="transmembrane region" description="Helical" evidence="6">
    <location>
        <begin position="20"/>
        <end position="44"/>
    </location>
</feature>
<proteinExistence type="predicted"/>
<feature type="transmembrane region" description="Helical" evidence="6">
    <location>
        <begin position="412"/>
        <end position="435"/>
    </location>
</feature>
<feature type="transmembrane region" description="Helical" evidence="6">
    <location>
        <begin position="386"/>
        <end position="406"/>
    </location>
</feature>
<dbReference type="AlphaFoldDB" id="A0A841ZA22"/>
<feature type="transmembrane region" description="Helical" evidence="6">
    <location>
        <begin position="475"/>
        <end position="496"/>
    </location>
</feature>
<feature type="transmembrane region" description="Helical" evidence="6">
    <location>
        <begin position="317"/>
        <end position="336"/>
    </location>
</feature>